<gene>
    <name evidence="1" type="ordered locus">Caci_4061</name>
</gene>
<dbReference type="KEGG" id="cai:Caci_4061"/>
<organism evidence="1 2">
    <name type="scientific">Catenulispora acidiphila (strain DSM 44928 / JCM 14897 / NBRC 102108 / NRRL B-24433 / ID139908)</name>
    <dbReference type="NCBI Taxonomy" id="479433"/>
    <lineage>
        <taxon>Bacteria</taxon>
        <taxon>Bacillati</taxon>
        <taxon>Actinomycetota</taxon>
        <taxon>Actinomycetes</taxon>
        <taxon>Catenulisporales</taxon>
        <taxon>Catenulisporaceae</taxon>
        <taxon>Catenulispora</taxon>
    </lineage>
</organism>
<dbReference type="RefSeq" id="WP_015792655.1">
    <property type="nucleotide sequence ID" value="NC_013131.1"/>
</dbReference>
<dbReference type="AlphaFoldDB" id="C7QG81"/>
<evidence type="ECO:0000313" key="2">
    <source>
        <dbReference type="Proteomes" id="UP000000851"/>
    </source>
</evidence>
<accession>C7QG81</accession>
<dbReference type="HOGENOM" id="CLU_2583271_0_0_11"/>
<evidence type="ECO:0000313" key="1">
    <source>
        <dbReference type="EMBL" id="ACU72926.1"/>
    </source>
</evidence>
<protein>
    <submittedName>
        <fullName evidence="1">Uncharacterized protein</fullName>
    </submittedName>
</protein>
<dbReference type="InParanoid" id="C7QG81"/>
<dbReference type="STRING" id="479433.Caci_4061"/>
<reference evidence="1 2" key="1">
    <citation type="journal article" date="2009" name="Stand. Genomic Sci.">
        <title>Complete genome sequence of Catenulispora acidiphila type strain (ID 139908).</title>
        <authorList>
            <person name="Copeland A."/>
            <person name="Lapidus A."/>
            <person name="Glavina Del Rio T."/>
            <person name="Nolan M."/>
            <person name="Lucas S."/>
            <person name="Chen F."/>
            <person name="Tice H."/>
            <person name="Cheng J.F."/>
            <person name="Bruce D."/>
            <person name="Goodwin L."/>
            <person name="Pitluck S."/>
            <person name="Mikhailova N."/>
            <person name="Pati A."/>
            <person name="Ivanova N."/>
            <person name="Mavromatis K."/>
            <person name="Chen A."/>
            <person name="Palaniappan K."/>
            <person name="Chain P."/>
            <person name="Land M."/>
            <person name="Hauser L."/>
            <person name="Chang Y.J."/>
            <person name="Jeffries C.D."/>
            <person name="Chertkov O."/>
            <person name="Brettin T."/>
            <person name="Detter J.C."/>
            <person name="Han C."/>
            <person name="Ali Z."/>
            <person name="Tindall B.J."/>
            <person name="Goker M."/>
            <person name="Bristow J."/>
            <person name="Eisen J.A."/>
            <person name="Markowitz V."/>
            <person name="Hugenholtz P."/>
            <person name="Kyrpides N.C."/>
            <person name="Klenk H.P."/>
        </authorList>
    </citation>
    <scope>NUCLEOTIDE SEQUENCE [LARGE SCALE GENOMIC DNA]</scope>
    <source>
        <strain evidence="2">DSM 44928 / JCM 14897 / NBRC 102108 / NRRL B-24433 / ID139908</strain>
    </source>
</reference>
<sequence length="80" mass="9019">MAEFSQSETTTTRRRFTLGTPTSYVELYKMLYAAEADFKRFHSLPDQASEMDVHLTVGVGDDEVVVFFDYAGTARVQAQS</sequence>
<dbReference type="Proteomes" id="UP000000851">
    <property type="component" value="Chromosome"/>
</dbReference>
<proteinExistence type="predicted"/>
<name>C7QG81_CATAD</name>
<dbReference type="EMBL" id="CP001700">
    <property type="protein sequence ID" value="ACU72926.1"/>
    <property type="molecule type" value="Genomic_DNA"/>
</dbReference>
<keyword evidence="2" id="KW-1185">Reference proteome</keyword>